<organism evidence="4 5">
    <name type="scientific">Synaphobranchus kaupii</name>
    <name type="common">Kaup's arrowtooth eel</name>
    <dbReference type="NCBI Taxonomy" id="118154"/>
    <lineage>
        <taxon>Eukaryota</taxon>
        <taxon>Metazoa</taxon>
        <taxon>Chordata</taxon>
        <taxon>Craniata</taxon>
        <taxon>Vertebrata</taxon>
        <taxon>Euteleostomi</taxon>
        <taxon>Actinopterygii</taxon>
        <taxon>Neopterygii</taxon>
        <taxon>Teleostei</taxon>
        <taxon>Anguilliformes</taxon>
        <taxon>Synaphobranchidae</taxon>
        <taxon>Synaphobranchus</taxon>
    </lineage>
</organism>
<dbReference type="InterPro" id="IPR027806">
    <property type="entry name" value="HARBI1_dom"/>
</dbReference>
<dbReference type="GO" id="GO:0046872">
    <property type="term" value="F:metal ion binding"/>
    <property type="evidence" value="ECO:0007669"/>
    <property type="project" value="UniProtKB-KW"/>
</dbReference>
<sequence>MEYMFRVSRHSISKIVLETSKALYKSLQPDYLKVPSTADEWQKLAKAFKDRRTSENAFGILATRWRLFRKPIALHPTKVKELTKAACALHNFLRTETLSRQIYTPCSLIDQEDVVTGQVTEGAWRGEPEALLAPIRADHDRNPTAVAKRVKEEFKTHFLTNGAVNWQDRVLLTHANTEEK</sequence>
<evidence type="ECO:0000259" key="3">
    <source>
        <dbReference type="Pfam" id="PF13359"/>
    </source>
</evidence>
<evidence type="ECO:0000313" key="5">
    <source>
        <dbReference type="Proteomes" id="UP001152622"/>
    </source>
</evidence>
<keyword evidence="2" id="KW-0479">Metal-binding</keyword>
<comment type="caution">
    <text evidence="4">The sequence shown here is derived from an EMBL/GenBank/DDBJ whole genome shotgun (WGS) entry which is preliminary data.</text>
</comment>
<dbReference type="Pfam" id="PF13359">
    <property type="entry name" value="DDE_Tnp_4"/>
    <property type="match status" value="1"/>
</dbReference>
<evidence type="ECO:0000256" key="2">
    <source>
        <dbReference type="ARBA" id="ARBA00022723"/>
    </source>
</evidence>
<evidence type="ECO:0000313" key="4">
    <source>
        <dbReference type="EMBL" id="KAJ8368743.1"/>
    </source>
</evidence>
<gene>
    <name evidence="4" type="ORF">SKAU_G00087710</name>
</gene>
<keyword evidence="5" id="KW-1185">Reference proteome</keyword>
<dbReference type="Proteomes" id="UP001152622">
    <property type="component" value="Chromosome 3"/>
</dbReference>
<dbReference type="EMBL" id="JAINUF010000003">
    <property type="protein sequence ID" value="KAJ8368743.1"/>
    <property type="molecule type" value="Genomic_DNA"/>
</dbReference>
<reference evidence="4" key="1">
    <citation type="journal article" date="2023" name="Science">
        <title>Genome structures resolve the early diversification of teleost fishes.</title>
        <authorList>
            <person name="Parey E."/>
            <person name="Louis A."/>
            <person name="Montfort J."/>
            <person name="Bouchez O."/>
            <person name="Roques C."/>
            <person name="Iampietro C."/>
            <person name="Lluch J."/>
            <person name="Castinel A."/>
            <person name="Donnadieu C."/>
            <person name="Desvignes T."/>
            <person name="Floi Bucao C."/>
            <person name="Jouanno E."/>
            <person name="Wen M."/>
            <person name="Mejri S."/>
            <person name="Dirks R."/>
            <person name="Jansen H."/>
            <person name="Henkel C."/>
            <person name="Chen W.J."/>
            <person name="Zahm M."/>
            <person name="Cabau C."/>
            <person name="Klopp C."/>
            <person name="Thompson A.W."/>
            <person name="Robinson-Rechavi M."/>
            <person name="Braasch I."/>
            <person name="Lecointre G."/>
            <person name="Bobe J."/>
            <person name="Postlethwait J.H."/>
            <person name="Berthelot C."/>
            <person name="Roest Crollius H."/>
            <person name="Guiguen Y."/>
        </authorList>
    </citation>
    <scope>NUCLEOTIDE SEQUENCE</scope>
    <source>
        <strain evidence="4">WJC10195</strain>
    </source>
</reference>
<dbReference type="AlphaFoldDB" id="A0A9Q1FWW4"/>
<proteinExistence type="predicted"/>
<dbReference type="OrthoDB" id="8193319at2759"/>
<evidence type="ECO:0000256" key="1">
    <source>
        <dbReference type="ARBA" id="ARBA00001968"/>
    </source>
</evidence>
<protein>
    <recommendedName>
        <fullName evidence="3">DDE Tnp4 domain-containing protein</fullName>
    </recommendedName>
</protein>
<feature type="domain" description="DDE Tnp4" evidence="3">
    <location>
        <begin position="46"/>
        <end position="91"/>
    </location>
</feature>
<accession>A0A9Q1FWW4</accession>
<comment type="cofactor">
    <cofactor evidence="1">
        <name>a divalent metal cation</name>
        <dbReference type="ChEBI" id="CHEBI:60240"/>
    </cofactor>
</comment>
<name>A0A9Q1FWW4_SYNKA</name>